<protein>
    <recommendedName>
        <fullName evidence="3">DUF4352 domain-containing protein</fullName>
    </recommendedName>
</protein>
<keyword evidence="2" id="KW-1185">Reference proteome</keyword>
<gene>
    <name evidence="1" type="ORF">KGMB02408_30030</name>
</gene>
<dbReference type="EMBL" id="BHWB01000009">
    <property type="protein sequence ID" value="GCB36058.1"/>
    <property type="molecule type" value="Genomic_DNA"/>
</dbReference>
<name>A0A401LWZ7_9BACE</name>
<evidence type="ECO:0000313" key="2">
    <source>
        <dbReference type="Proteomes" id="UP000288079"/>
    </source>
</evidence>
<reference evidence="1 2" key="1">
    <citation type="submission" date="2018-10" db="EMBL/GenBank/DDBJ databases">
        <title>Draft Genome Sequence of Bacteroides sp. KCTC 15687.</title>
        <authorList>
            <person name="Yu S.Y."/>
            <person name="Kim J.S."/>
            <person name="Oh B.S."/>
            <person name="Park S.H."/>
            <person name="Kang S.W."/>
            <person name="Park J.E."/>
            <person name="Choi S.H."/>
            <person name="Han K.I."/>
            <person name="Lee K.C."/>
            <person name="Eom M.K."/>
            <person name="Suh M.K."/>
            <person name="Lee D.H."/>
            <person name="Yoon H."/>
            <person name="Kim B."/>
            <person name="Yang S.J."/>
            <person name="Lee J.S."/>
            <person name="Lee J.H."/>
        </authorList>
    </citation>
    <scope>NUCLEOTIDE SEQUENCE [LARGE SCALE GENOMIC DNA]</scope>
    <source>
        <strain evidence="1 2">KCTC 15687</strain>
    </source>
</reference>
<dbReference type="Proteomes" id="UP000288079">
    <property type="component" value="Unassembled WGS sequence"/>
</dbReference>
<comment type="caution">
    <text evidence="1">The sequence shown here is derived from an EMBL/GenBank/DDBJ whole genome shotgun (WGS) entry which is preliminary data.</text>
</comment>
<sequence>MDKEDFISKKPNFSVYIENCYRISYNSSKHTHAVFCITIKNKSSYRNTVLPKLEIDYIENGIIRTIKLSHDKNLFHKKYHSQIEKYDNNIRLEPKDIKYGWVIFQIPEILKIDALRDIE</sequence>
<accession>A0A401LWZ7</accession>
<evidence type="ECO:0008006" key="3">
    <source>
        <dbReference type="Google" id="ProtNLM"/>
    </source>
</evidence>
<dbReference type="AlphaFoldDB" id="A0A401LWZ7"/>
<dbReference type="OrthoDB" id="9912693at2"/>
<dbReference type="RefSeq" id="WP_125041878.1">
    <property type="nucleotide sequence ID" value="NZ_BHWB01000009.1"/>
</dbReference>
<proteinExistence type="predicted"/>
<organism evidence="1 2">
    <name type="scientific">Bacteroides faecalis</name>
    <dbReference type="NCBI Taxonomy" id="2447885"/>
    <lineage>
        <taxon>Bacteria</taxon>
        <taxon>Pseudomonadati</taxon>
        <taxon>Bacteroidota</taxon>
        <taxon>Bacteroidia</taxon>
        <taxon>Bacteroidales</taxon>
        <taxon>Bacteroidaceae</taxon>
        <taxon>Bacteroides</taxon>
    </lineage>
</organism>
<evidence type="ECO:0000313" key="1">
    <source>
        <dbReference type="EMBL" id="GCB36058.1"/>
    </source>
</evidence>